<dbReference type="EMBL" id="JAUIZM010000002">
    <property type="protein sequence ID" value="KAK1400211.1"/>
    <property type="molecule type" value="Genomic_DNA"/>
</dbReference>
<keyword evidence="3" id="KW-1185">Reference proteome</keyword>
<dbReference type="PANTHER" id="PTHR31973">
    <property type="entry name" value="POLYPROTEIN, PUTATIVE-RELATED"/>
    <property type="match status" value="1"/>
</dbReference>
<accession>A0AAD8JCQ2</accession>
<protein>
    <recommendedName>
        <fullName evidence="1">MULE transposase domain-containing protein</fullName>
    </recommendedName>
</protein>
<evidence type="ECO:0000259" key="1">
    <source>
        <dbReference type="Pfam" id="PF10551"/>
    </source>
</evidence>
<dbReference type="PANTHER" id="PTHR31973:SF195">
    <property type="entry name" value="MUDR FAMILY TRANSPOSASE"/>
    <property type="match status" value="1"/>
</dbReference>
<proteinExistence type="predicted"/>
<reference evidence="2" key="2">
    <citation type="submission" date="2023-05" db="EMBL/GenBank/DDBJ databases">
        <authorList>
            <person name="Schelkunov M.I."/>
        </authorList>
    </citation>
    <scope>NUCLEOTIDE SEQUENCE</scope>
    <source>
        <strain evidence="2">Hsosn_3</strain>
        <tissue evidence="2">Leaf</tissue>
    </source>
</reference>
<dbReference type="Proteomes" id="UP001237642">
    <property type="component" value="Unassembled WGS sequence"/>
</dbReference>
<reference evidence="2" key="1">
    <citation type="submission" date="2023-02" db="EMBL/GenBank/DDBJ databases">
        <title>Genome of toxic invasive species Heracleum sosnowskyi carries increased number of genes despite the absence of recent whole-genome duplications.</title>
        <authorList>
            <person name="Schelkunov M."/>
            <person name="Shtratnikova V."/>
            <person name="Makarenko M."/>
            <person name="Klepikova A."/>
            <person name="Omelchenko D."/>
            <person name="Novikova G."/>
            <person name="Obukhova E."/>
            <person name="Bogdanov V."/>
            <person name="Penin A."/>
            <person name="Logacheva M."/>
        </authorList>
    </citation>
    <scope>NUCLEOTIDE SEQUENCE</scope>
    <source>
        <strain evidence="2">Hsosn_3</strain>
        <tissue evidence="2">Leaf</tissue>
    </source>
</reference>
<feature type="domain" description="MULE transposase" evidence="1">
    <location>
        <begin position="67"/>
        <end position="119"/>
    </location>
</feature>
<evidence type="ECO:0000313" key="2">
    <source>
        <dbReference type="EMBL" id="KAK1400211.1"/>
    </source>
</evidence>
<dbReference type="AlphaFoldDB" id="A0AAD8JCQ2"/>
<dbReference type="InterPro" id="IPR018289">
    <property type="entry name" value="MULE_transposase_dom"/>
</dbReference>
<sequence length="123" mass="14110">MATVGKEVGYTPTRKKIRDARKIASLNLYGSWEKSYQELPSFLNVLQNTNNGTCVDWYFKEYDLLFQIDGTHLYGKYGGVLLNVIVVDGFHHLLPVAFAIIEGETVASWTWFMEKVRKMVSLQ</sequence>
<organism evidence="2 3">
    <name type="scientific">Heracleum sosnowskyi</name>
    <dbReference type="NCBI Taxonomy" id="360622"/>
    <lineage>
        <taxon>Eukaryota</taxon>
        <taxon>Viridiplantae</taxon>
        <taxon>Streptophyta</taxon>
        <taxon>Embryophyta</taxon>
        <taxon>Tracheophyta</taxon>
        <taxon>Spermatophyta</taxon>
        <taxon>Magnoliopsida</taxon>
        <taxon>eudicotyledons</taxon>
        <taxon>Gunneridae</taxon>
        <taxon>Pentapetalae</taxon>
        <taxon>asterids</taxon>
        <taxon>campanulids</taxon>
        <taxon>Apiales</taxon>
        <taxon>Apiaceae</taxon>
        <taxon>Apioideae</taxon>
        <taxon>apioid superclade</taxon>
        <taxon>Tordylieae</taxon>
        <taxon>Tordyliinae</taxon>
        <taxon>Heracleum</taxon>
    </lineage>
</organism>
<comment type="caution">
    <text evidence="2">The sequence shown here is derived from an EMBL/GenBank/DDBJ whole genome shotgun (WGS) entry which is preliminary data.</text>
</comment>
<dbReference type="Pfam" id="PF10551">
    <property type="entry name" value="MULE"/>
    <property type="match status" value="1"/>
</dbReference>
<evidence type="ECO:0000313" key="3">
    <source>
        <dbReference type="Proteomes" id="UP001237642"/>
    </source>
</evidence>
<gene>
    <name evidence="2" type="ORF">POM88_010074</name>
</gene>
<name>A0AAD8JCQ2_9APIA</name>